<sequence>MDVIEYQHLPETPFESLLDLRGQVAVITGGSSGIGLDISRRLAQAGARVVIGSLARERTDELVDEGLDVHFVATDVSCREQLERLAAEASGQGRLRIWVNNAGIYPLKSIDEVDEGFWDRMQAINTRAAFFGAQCAQAQIRRHGEGGSIINLSSVCGHRPMANHVTYDTSKGAILAMTRSLAKDLSRHGIRVNSISPGLTATPGNLEPELFRQHQHNRVLENIPLGRPGEPYEIANVALFLASPLASYLTGTDITVDGGWLLHGS</sequence>
<dbReference type="NCBIfam" id="NF005559">
    <property type="entry name" value="PRK07231.1"/>
    <property type="match status" value="1"/>
</dbReference>
<accession>A0A239GKB0</accession>
<dbReference type="SUPFAM" id="SSF51735">
    <property type="entry name" value="NAD(P)-binding Rossmann-fold domains"/>
    <property type="match status" value="1"/>
</dbReference>
<dbReference type="Pfam" id="PF13561">
    <property type="entry name" value="adh_short_C2"/>
    <property type="match status" value="1"/>
</dbReference>
<dbReference type="GO" id="GO:0016491">
    <property type="term" value="F:oxidoreductase activity"/>
    <property type="evidence" value="ECO:0007669"/>
    <property type="project" value="UniProtKB-KW"/>
</dbReference>
<gene>
    <name evidence="3" type="ORF">SAMN05444352_11335</name>
</gene>
<protein>
    <submittedName>
        <fullName evidence="3">NAD(P)-dependent dehydrogenase, short-chain alcohol dehydrogenase family</fullName>
    </submittedName>
</protein>
<dbReference type="STRING" id="1215104.GCA_000730585_02205"/>
<dbReference type="RefSeq" id="WP_052419468.1">
    <property type="nucleotide sequence ID" value="NZ_FZOL01000013.1"/>
</dbReference>
<dbReference type="PANTHER" id="PTHR43639">
    <property type="entry name" value="OXIDOREDUCTASE, SHORT-CHAIN DEHYDROGENASE/REDUCTASE FAMILY (AFU_ORTHOLOGUE AFUA_5G02870)"/>
    <property type="match status" value="1"/>
</dbReference>
<keyword evidence="2" id="KW-0560">Oxidoreductase</keyword>
<dbReference type="OrthoDB" id="286404at2"/>
<dbReference type="InterPro" id="IPR002347">
    <property type="entry name" value="SDR_fam"/>
</dbReference>
<organism evidence="3 4">
    <name type="scientific">Pseudomonas japonica</name>
    <dbReference type="NCBI Taxonomy" id="256466"/>
    <lineage>
        <taxon>Bacteria</taxon>
        <taxon>Pseudomonadati</taxon>
        <taxon>Pseudomonadota</taxon>
        <taxon>Gammaproteobacteria</taxon>
        <taxon>Pseudomonadales</taxon>
        <taxon>Pseudomonadaceae</taxon>
        <taxon>Pseudomonas</taxon>
    </lineage>
</organism>
<dbReference type="InterPro" id="IPR036291">
    <property type="entry name" value="NAD(P)-bd_dom_sf"/>
</dbReference>
<name>A0A239GKB0_9PSED</name>
<dbReference type="EMBL" id="FZOL01000013">
    <property type="protein sequence ID" value="SNS69580.1"/>
    <property type="molecule type" value="Genomic_DNA"/>
</dbReference>
<dbReference type="PRINTS" id="PR00081">
    <property type="entry name" value="GDHRDH"/>
</dbReference>
<keyword evidence="4" id="KW-1185">Reference proteome</keyword>
<evidence type="ECO:0000256" key="2">
    <source>
        <dbReference type="ARBA" id="ARBA00023002"/>
    </source>
</evidence>
<reference evidence="4" key="1">
    <citation type="submission" date="2017-06" db="EMBL/GenBank/DDBJ databases">
        <authorList>
            <person name="Varghese N."/>
            <person name="Submissions S."/>
        </authorList>
    </citation>
    <scope>NUCLEOTIDE SEQUENCE [LARGE SCALE GENOMIC DNA]</scope>
    <source>
        <strain evidence="4">DSM 22348</strain>
    </source>
</reference>
<evidence type="ECO:0000313" key="4">
    <source>
        <dbReference type="Proteomes" id="UP000198407"/>
    </source>
</evidence>
<comment type="similarity">
    <text evidence="1">Belongs to the short-chain dehydrogenases/reductases (SDR) family.</text>
</comment>
<dbReference type="FunFam" id="3.40.50.720:FF:000084">
    <property type="entry name" value="Short-chain dehydrogenase reductase"/>
    <property type="match status" value="1"/>
</dbReference>
<dbReference type="Gene3D" id="3.40.50.720">
    <property type="entry name" value="NAD(P)-binding Rossmann-like Domain"/>
    <property type="match status" value="1"/>
</dbReference>
<dbReference type="Proteomes" id="UP000198407">
    <property type="component" value="Unassembled WGS sequence"/>
</dbReference>
<dbReference type="CDD" id="cd05233">
    <property type="entry name" value="SDR_c"/>
    <property type="match status" value="1"/>
</dbReference>
<proteinExistence type="inferred from homology"/>
<evidence type="ECO:0000313" key="3">
    <source>
        <dbReference type="EMBL" id="SNS69580.1"/>
    </source>
</evidence>
<dbReference type="PANTHER" id="PTHR43639:SF1">
    <property type="entry name" value="SHORT-CHAIN DEHYDROGENASE_REDUCTASE FAMILY PROTEIN"/>
    <property type="match status" value="1"/>
</dbReference>
<evidence type="ECO:0000256" key="1">
    <source>
        <dbReference type="ARBA" id="ARBA00006484"/>
    </source>
</evidence>
<dbReference type="AlphaFoldDB" id="A0A239GKB0"/>
<dbReference type="PRINTS" id="PR00080">
    <property type="entry name" value="SDRFAMILY"/>
</dbReference>